<dbReference type="Proteomes" id="UP000674318">
    <property type="component" value="Unassembled WGS sequence"/>
</dbReference>
<reference evidence="1 2" key="1">
    <citation type="submission" date="2021-02" db="EMBL/GenBank/DDBJ databases">
        <title>Porcisia hertigi Genome sequencing and assembly.</title>
        <authorList>
            <person name="Almutairi H."/>
            <person name="Gatherer D."/>
        </authorList>
    </citation>
    <scope>NUCLEOTIDE SEQUENCE [LARGE SCALE GENOMIC DNA]</scope>
    <source>
        <strain evidence="1 2">C119</strain>
    </source>
</reference>
<keyword evidence="2" id="KW-1185">Reference proteome</keyword>
<dbReference type="RefSeq" id="XP_067757042.1">
    <property type="nucleotide sequence ID" value="XM_067900842.1"/>
</dbReference>
<dbReference type="InterPro" id="IPR029024">
    <property type="entry name" value="TerB-like"/>
</dbReference>
<organism evidence="1 2">
    <name type="scientific">Porcisia hertigi</name>
    <dbReference type="NCBI Taxonomy" id="2761500"/>
    <lineage>
        <taxon>Eukaryota</taxon>
        <taxon>Discoba</taxon>
        <taxon>Euglenozoa</taxon>
        <taxon>Kinetoplastea</taxon>
        <taxon>Metakinetoplastina</taxon>
        <taxon>Trypanosomatida</taxon>
        <taxon>Trypanosomatidae</taxon>
        <taxon>Leishmaniinae</taxon>
        <taxon>Porcisia</taxon>
    </lineage>
</organism>
<gene>
    <name evidence="1" type="ORF">JKF63_04871</name>
</gene>
<dbReference type="KEGG" id="phet:94290919"/>
<protein>
    <submittedName>
        <fullName evidence="1">Uncharacterized protein</fullName>
    </submittedName>
</protein>
<dbReference type="AlphaFoldDB" id="A0A836I3N1"/>
<name>A0A836I3N1_9TRYP</name>
<dbReference type="Gene3D" id="1.10.3680.10">
    <property type="entry name" value="TerB-like"/>
    <property type="match status" value="1"/>
</dbReference>
<comment type="caution">
    <text evidence="1">The sequence shown here is derived from an EMBL/GenBank/DDBJ whole genome shotgun (WGS) entry which is preliminary data.</text>
</comment>
<proteinExistence type="predicted"/>
<dbReference type="OrthoDB" id="266799at2759"/>
<evidence type="ECO:0000313" key="1">
    <source>
        <dbReference type="EMBL" id="KAG5504419.1"/>
    </source>
</evidence>
<dbReference type="GeneID" id="94290919"/>
<dbReference type="EMBL" id="JAFJZO010000023">
    <property type="protein sequence ID" value="KAG5504419.1"/>
    <property type="molecule type" value="Genomic_DNA"/>
</dbReference>
<accession>A0A836I3N1</accession>
<sequence length="386" mass="41885">MLRRYPTARSSRYTPLVGCAFLVETLYGSKYSANLGLYSMPYVYVKTVLLCATGHGLKLREGRYLHGLVELLLPSKGSQDNLTKLELLQFIDGISSDSSAGCNDEAFRADEGEADEQATLAHLSSVHDDSGRVATAVSTIREDYGVSSSSSLYNEHETAPNSGQDYNHKHYGYLKGVGTEDGGVDYAGARFGSDAAAEGARLRAEGADEDAVAVESIMSFVSATAFPPTIARVLIYDAVCTCVADGRYSAKEKERVALVSSHIGLSSAVRSQIEKLALQEKVISIRKRRLLRLHSTHSNTTPLGEVRHCPALSAAHGVTNSSMHHERKQGGASVTRRGEISDSCDCRVAEENRDTATDDEAMRVEAAKKLLRRARAHRLPQRYVGA</sequence>
<dbReference type="SUPFAM" id="SSF158682">
    <property type="entry name" value="TerB-like"/>
    <property type="match status" value="1"/>
</dbReference>
<evidence type="ECO:0000313" key="2">
    <source>
        <dbReference type="Proteomes" id="UP000674318"/>
    </source>
</evidence>